<evidence type="ECO:0000259" key="3">
    <source>
        <dbReference type="Pfam" id="PF01557"/>
    </source>
</evidence>
<dbReference type="FunFam" id="3.90.850.10:FF:000002">
    <property type="entry name" value="2-hydroxyhepta-2,4-diene-1,7-dioate isomerase"/>
    <property type="match status" value="1"/>
</dbReference>
<dbReference type="PATRIC" id="fig|552518.3.peg.411"/>
<accession>A0A0F3IU22</accession>
<dbReference type="GO" id="GO:0019752">
    <property type="term" value="P:carboxylic acid metabolic process"/>
    <property type="evidence" value="ECO:0007669"/>
    <property type="project" value="UniProtKB-ARBA"/>
</dbReference>
<comment type="caution">
    <text evidence="4">The sequence shown here is derived from an EMBL/GenBank/DDBJ whole genome shotgun (WGS) entry which is preliminary data.</text>
</comment>
<gene>
    <name evidence="4" type="ORF">VZ95_06510</name>
</gene>
<dbReference type="GO" id="GO:0016853">
    <property type="term" value="F:isomerase activity"/>
    <property type="evidence" value="ECO:0007669"/>
    <property type="project" value="UniProtKB-ARBA"/>
</dbReference>
<dbReference type="EMBL" id="LAJY01000132">
    <property type="protein sequence ID" value="KJV10206.1"/>
    <property type="molecule type" value="Genomic_DNA"/>
</dbReference>
<keyword evidence="5" id="KW-1185">Reference proteome</keyword>
<evidence type="ECO:0000313" key="4">
    <source>
        <dbReference type="EMBL" id="KJV10206.1"/>
    </source>
</evidence>
<dbReference type="Pfam" id="PF01557">
    <property type="entry name" value="FAA_hydrolase"/>
    <property type="match status" value="1"/>
</dbReference>
<proteinExistence type="inferred from homology"/>
<comment type="similarity">
    <text evidence="1">Belongs to the FAH family.</text>
</comment>
<keyword evidence="2" id="KW-0479">Metal-binding</keyword>
<evidence type="ECO:0000313" key="5">
    <source>
        <dbReference type="Proteomes" id="UP000033774"/>
    </source>
</evidence>
<dbReference type="AlphaFoldDB" id="A0A0F3IU22"/>
<sequence length="281" mass="30189">MKLVRWGLDGQEKPGILDQGGAIRDLSSVIPDISHSILSDSGLDALRRLNLAPLPVVPAETRLGVPFAGTGKIIAIGLNYADHAEEAGLKPPAEPIVFQKATSSLCGPTDALEIPRGSLKTDWEIELGVVIGRRAKYITEAEALDYVAGYCTTNDVSERHLQTERGGQWTKGKSHDTFCPVGPWLVTRDEVPDPQALQLWCDVDGHRYQNGTTARMIFSVAHIIAYLSQMMTLLPGDLIVTGTPPGVGMGIKPAPVFLKPGQIVECEVVGLGAQRHLTVSA</sequence>
<dbReference type="InterPro" id="IPR036663">
    <property type="entry name" value="Fumarylacetoacetase_C_sf"/>
</dbReference>
<organism evidence="4 5">
    <name type="scientific">Elstera litoralis</name>
    <dbReference type="NCBI Taxonomy" id="552518"/>
    <lineage>
        <taxon>Bacteria</taxon>
        <taxon>Pseudomonadati</taxon>
        <taxon>Pseudomonadota</taxon>
        <taxon>Alphaproteobacteria</taxon>
        <taxon>Rhodospirillales</taxon>
        <taxon>Rhodospirillaceae</taxon>
        <taxon>Elstera</taxon>
    </lineage>
</organism>
<feature type="domain" description="Fumarylacetoacetase-like C-terminal" evidence="3">
    <location>
        <begin position="72"/>
        <end position="276"/>
    </location>
</feature>
<name>A0A0F3IU22_9PROT</name>
<dbReference type="RefSeq" id="WP_045775137.1">
    <property type="nucleotide sequence ID" value="NZ_LAJY01000132.1"/>
</dbReference>
<evidence type="ECO:0000256" key="2">
    <source>
        <dbReference type="ARBA" id="ARBA00022723"/>
    </source>
</evidence>
<dbReference type="PANTHER" id="PTHR42796">
    <property type="entry name" value="FUMARYLACETOACETATE HYDROLASE DOMAIN-CONTAINING PROTEIN 2A-RELATED"/>
    <property type="match status" value="1"/>
</dbReference>
<dbReference type="Proteomes" id="UP000033774">
    <property type="component" value="Unassembled WGS sequence"/>
</dbReference>
<dbReference type="InterPro" id="IPR051121">
    <property type="entry name" value="FAH"/>
</dbReference>
<protein>
    <recommendedName>
        <fullName evidence="3">Fumarylacetoacetase-like C-terminal domain-containing protein</fullName>
    </recommendedName>
</protein>
<dbReference type="InterPro" id="IPR011234">
    <property type="entry name" value="Fumarylacetoacetase-like_C"/>
</dbReference>
<dbReference type="GO" id="GO:0046872">
    <property type="term" value="F:metal ion binding"/>
    <property type="evidence" value="ECO:0007669"/>
    <property type="project" value="UniProtKB-KW"/>
</dbReference>
<dbReference type="OrthoDB" id="9780293at2"/>
<evidence type="ECO:0000256" key="1">
    <source>
        <dbReference type="ARBA" id="ARBA00010211"/>
    </source>
</evidence>
<dbReference type="SUPFAM" id="SSF56529">
    <property type="entry name" value="FAH"/>
    <property type="match status" value="1"/>
</dbReference>
<reference evidence="4 5" key="1">
    <citation type="submission" date="2015-03" db="EMBL/GenBank/DDBJ databases">
        <title>Draft genome sequence of Elstera litoralis.</title>
        <authorList>
            <person name="Rahalkar M.C."/>
            <person name="Dhakephalkar P.K."/>
            <person name="Pore S.D."/>
            <person name="Arora P."/>
            <person name="Kapse N.G."/>
            <person name="Pandit P.S."/>
        </authorList>
    </citation>
    <scope>NUCLEOTIDE SEQUENCE [LARGE SCALE GENOMIC DNA]</scope>
    <source>
        <strain evidence="4 5">Dia-1</strain>
    </source>
</reference>
<dbReference type="Gene3D" id="3.90.850.10">
    <property type="entry name" value="Fumarylacetoacetase-like, C-terminal domain"/>
    <property type="match status" value="1"/>
</dbReference>
<dbReference type="PANTHER" id="PTHR42796:SF4">
    <property type="entry name" value="FUMARYLACETOACETATE HYDROLASE DOMAIN-CONTAINING PROTEIN 2A"/>
    <property type="match status" value="1"/>
</dbReference>